<reference evidence="2" key="5">
    <citation type="journal article" date="2021" name="G3 (Bethesda)">
        <title>Aegilops tauschii genome assembly Aet v5.0 features greater sequence contiguity and improved annotation.</title>
        <authorList>
            <person name="Wang L."/>
            <person name="Zhu T."/>
            <person name="Rodriguez J.C."/>
            <person name="Deal K.R."/>
            <person name="Dubcovsky J."/>
            <person name="McGuire P.E."/>
            <person name="Lux T."/>
            <person name="Spannagl M."/>
            <person name="Mayer K.F.X."/>
            <person name="Baldrich P."/>
            <person name="Meyers B.C."/>
            <person name="Huo N."/>
            <person name="Gu Y.Q."/>
            <person name="Zhou H."/>
            <person name="Devos K.M."/>
            <person name="Bennetzen J.L."/>
            <person name="Unver T."/>
            <person name="Budak H."/>
            <person name="Gulick P.J."/>
            <person name="Galiba G."/>
            <person name="Kalapos B."/>
            <person name="Nelson D.R."/>
            <person name="Li P."/>
            <person name="You F.M."/>
            <person name="Luo M.C."/>
            <person name="Dvorak J."/>
        </authorList>
    </citation>
    <scope>NUCLEOTIDE SEQUENCE [LARGE SCALE GENOMIC DNA]</scope>
    <source>
        <strain evidence="2">cv. AL8/78</strain>
    </source>
</reference>
<organism evidence="2 3">
    <name type="scientific">Aegilops tauschii subsp. strangulata</name>
    <name type="common">Goatgrass</name>
    <dbReference type="NCBI Taxonomy" id="200361"/>
    <lineage>
        <taxon>Eukaryota</taxon>
        <taxon>Viridiplantae</taxon>
        <taxon>Streptophyta</taxon>
        <taxon>Embryophyta</taxon>
        <taxon>Tracheophyta</taxon>
        <taxon>Spermatophyta</taxon>
        <taxon>Magnoliopsida</taxon>
        <taxon>Liliopsida</taxon>
        <taxon>Poales</taxon>
        <taxon>Poaceae</taxon>
        <taxon>BOP clade</taxon>
        <taxon>Pooideae</taxon>
        <taxon>Triticodae</taxon>
        <taxon>Triticeae</taxon>
        <taxon>Triticinae</taxon>
        <taxon>Aegilops</taxon>
    </lineage>
</organism>
<reference evidence="3" key="1">
    <citation type="journal article" date="2014" name="Science">
        <title>Ancient hybridizations among the ancestral genomes of bread wheat.</title>
        <authorList>
            <consortium name="International Wheat Genome Sequencing Consortium,"/>
            <person name="Marcussen T."/>
            <person name="Sandve S.R."/>
            <person name="Heier L."/>
            <person name="Spannagl M."/>
            <person name="Pfeifer M."/>
            <person name="Jakobsen K.S."/>
            <person name="Wulff B.B."/>
            <person name="Steuernagel B."/>
            <person name="Mayer K.F."/>
            <person name="Olsen O.A."/>
        </authorList>
    </citation>
    <scope>NUCLEOTIDE SEQUENCE [LARGE SCALE GENOMIC DNA]</scope>
    <source>
        <strain evidence="3">cv. AL8/78</strain>
    </source>
</reference>
<evidence type="ECO:0000313" key="2">
    <source>
        <dbReference type="EnsemblPlants" id="AET3Gv20323700.4"/>
    </source>
</evidence>
<reference evidence="2" key="4">
    <citation type="submission" date="2019-03" db="UniProtKB">
        <authorList>
            <consortium name="EnsemblPlants"/>
        </authorList>
    </citation>
    <scope>IDENTIFICATION</scope>
</reference>
<name>A0A453EFG9_AEGTS</name>
<feature type="region of interest" description="Disordered" evidence="1">
    <location>
        <begin position="1"/>
        <end position="32"/>
    </location>
</feature>
<reference evidence="2" key="3">
    <citation type="journal article" date="2017" name="Nature">
        <title>Genome sequence of the progenitor of the wheat D genome Aegilops tauschii.</title>
        <authorList>
            <person name="Luo M.C."/>
            <person name="Gu Y.Q."/>
            <person name="Puiu D."/>
            <person name="Wang H."/>
            <person name="Twardziok S.O."/>
            <person name="Deal K.R."/>
            <person name="Huo N."/>
            <person name="Zhu T."/>
            <person name="Wang L."/>
            <person name="Wang Y."/>
            <person name="McGuire P.E."/>
            <person name="Liu S."/>
            <person name="Long H."/>
            <person name="Ramasamy R.K."/>
            <person name="Rodriguez J.C."/>
            <person name="Van S.L."/>
            <person name="Yuan L."/>
            <person name="Wang Z."/>
            <person name="Xia Z."/>
            <person name="Xiao L."/>
            <person name="Anderson O.D."/>
            <person name="Ouyang S."/>
            <person name="Liang Y."/>
            <person name="Zimin A.V."/>
            <person name="Pertea G."/>
            <person name="Qi P."/>
            <person name="Bennetzen J.L."/>
            <person name="Dai X."/>
            <person name="Dawson M.W."/>
            <person name="Muller H.G."/>
            <person name="Kugler K."/>
            <person name="Rivarola-Duarte L."/>
            <person name="Spannagl M."/>
            <person name="Mayer K.F.X."/>
            <person name="Lu F.H."/>
            <person name="Bevan M.W."/>
            <person name="Leroy P."/>
            <person name="Li P."/>
            <person name="You F.M."/>
            <person name="Sun Q."/>
            <person name="Liu Z."/>
            <person name="Lyons E."/>
            <person name="Wicker T."/>
            <person name="Salzberg S.L."/>
            <person name="Devos K.M."/>
            <person name="Dvorak J."/>
        </authorList>
    </citation>
    <scope>NUCLEOTIDE SEQUENCE [LARGE SCALE GENOMIC DNA]</scope>
    <source>
        <strain evidence="2">cv. AL8/78</strain>
    </source>
</reference>
<protein>
    <submittedName>
        <fullName evidence="2">Uncharacterized protein</fullName>
    </submittedName>
</protein>
<dbReference type="EnsemblPlants" id="AET3Gv20323700.4">
    <property type="protein sequence ID" value="AET3Gv20323700.4"/>
    <property type="gene ID" value="AET3Gv20323700"/>
</dbReference>
<dbReference type="Proteomes" id="UP000015105">
    <property type="component" value="Chromosome 3D"/>
</dbReference>
<evidence type="ECO:0000256" key="1">
    <source>
        <dbReference type="SAM" id="MobiDB-lite"/>
    </source>
</evidence>
<proteinExistence type="predicted"/>
<keyword evidence="3" id="KW-1185">Reference proteome</keyword>
<sequence length="113" mass="12306">AVSPLCSPASRRLRPRCHPPAPAAPLRTSPALPPDWVRGSQFPLATSDLVAVHPFRPHACAPHQRSPPWSNPIGDVIPPLQIEVVGVGGRRDAGWCRSDLQCVAMEQIEHMCR</sequence>
<dbReference type="Gramene" id="AET3Gv20323700.4">
    <property type="protein sequence ID" value="AET3Gv20323700.4"/>
    <property type="gene ID" value="AET3Gv20323700"/>
</dbReference>
<reference evidence="3" key="2">
    <citation type="journal article" date="2017" name="Nat. Plants">
        <title>The Aegilops tauschii genome reveals multiple impacts of transposons.</title>
        <authorList>
            <person name="Zhao G."/>
            <person name="Zou C."/>
            <person name="Li K."/>
            <person name="Wang K."/>
            <person name="Li T."/>
            <person name="Gao L."/>
            <person name="Zhang X."/>
            <person name="Wang H."/>
            <person name="Yang Z."/>
            <person name="Liu X."/>
            <person name="Jiang W."/>
            <person name="Mao L."/>
            <person name="Kong X."/>
            <person name="Jiao Y."/>
            <person name="Jia J."/>
        </authorList>
    </citation>
    <scope>NUCLEOTIDE SEQUENCE [LARGE SCALE GENOMIC DNA]</scope>
    <source>
        <strain evidence="3">cv. AL8/78</strain>
    </source>
</reference>
<accession>A0A453EFG9</accession>
<dbReference type="AlphaFoldDB" id="A0A453EFG9"/>
<evidence type="ECO:0000313" key="3">
    <source>
        <dbReference type="Proteomes" id="UP000015105"/>
    </source>
</evidence>